<accession>A0A7G7YPL5</accession>
<evidence type="ECO:0000313" key="2">
    <source>
        <dbReference type="Proteomes" id="UP000515275"/>
    </source>
</evidence>
<sequence>MTSSLDLHDIRVLNAALREAVDFVHAEGWDRPATLFGLVPHALVADAMDSNFDDATVNPLALVVQEGIPEHIRPGSEELGEFIATIRWPEPVVGAILAQEITFLNSAEGADASPRAARLFSGILDDSGSGAERSLIQLRPTDDELAADPFAQDKVELLGGDDIAPGVIATLRATFERD</sequence>
<name>A0A7G7YPL5_9CORY</name>
<evidence type="ECO:0000313" key="1">
    <source>
        <dbReference type="EMBL" id="QNH96435.1"/>
    </source>
</evidence>
<organism evidence="1 2">
    <name type="scientific">Corynebacterium anserum</name>
    <dbReference type="NCBI Taxonomy" id="2684406"/>
    <lineage>
        <taxon>Bacteria</taxon>
        <taxon>Bacillati</taxon>
        <taxon>Actinomycetota</taxon>
        <taxon>Actinomycetes</taxon>
        <taxon>Mycobacteriales</taxon>
        <taxon>Corynebacteriaceae</taxon>
        <taxon>Corynebacterium</taxon>
    </lineage>
</organism>
<dbReference type="Proteomes" id="UP000515275">
    <property type="component" value="Chromosome"/>
</dbReference>
<dbReference type="AlphaFoldDB" id="A0A7G7YPL5"/>
<dbReference type="NCBIfam" id="NF040618">
    <property type="entry name" value="PPA1309_fam"/>
    <property type="match status" value="1"/>
</dbReference>
<reference evidence="1 2" key="1">
    <citation type="submission" date="2019-12" db="EMBL/GenBank/DDBJ databases">
        <title>Corynebacterium sp. nov., isolated from feces of the Anser Albifrons in China.</title>
        <authorList>
            <person name="Liu Q."/>
        </authorList>
    </citation>
    <scope>NUCLEOTIDE SEQUENCE [LARGE SCALE GENOMIC DNA]</scope>
    <source>
        <strain evidence="1 2">23H37-10</strain>
    </source>
</reference>
<dbReference type="RefSeq" id="WP_246394744.1">
    <property type="nucleotide sequence ID" value="NZ_CP046883.1"/>
</dbReference>
<dbReference type="InterPro" id="IPR047681">
    <property type="entry name" value="PPA1309-like"/>
</dbReference>
<dbReference type="EMBL" id="CP046883">
    <property type="protein sequence ID" value="QNH96435.1"/>
    <property type="molecule type" value="Genomic_DNA"/>
</dbReference>
<protein>
    <submittedName>
        <fullName evidence="1">Uncharacterized protein</fullName>
    </submittedName>
</protein>
<dbReference type="KEGG" id="cans:GP473_07010"/>
<keyword evidence="2" id="KW-1185">Reference proteome</keyword>
<gene>
    <name evidence="1" type="ORF">GP473_07010</name>
</gene>
<proteinExistence type="predicted"/>